<evidence type="ECO:0000313" key="1">
    <source>
        <dbReference type="EMBL" id="TET45846.1"/>
    </source>
</evidence>
<organism evidence="1 2">
    <name type="scientific">Aerophobetes bacterium</name>
    <dbReference type="NCBI Taxonomy" id="2030807"/>
    <lineage>
        <taxon>Bacteria</taxon>
        <taxon>Candidatus Aerophobota</taxon>
    </lineage>
</organism>
<evidence type="ECO:0000313" key="2">
    <source>
        <dbReference type="Proteomes" id="UP000320679"/>
    </source>
</evidence>
<proteinExistence type="predicted"/>
<gene>
    <name evidence="1" type="ORF">E3J59_03510</name>
</gene>
<accession>A0A523UTK0</accession>
<dbReference type="PANTHER" id="PTHR35610">
    <property type="entry name" value="3-ISOPROPYLMALATE DEHYDRATASE-RELATED"/>
    <property type="match status" value="1"/>
</dbReference>
<comment type="caution">
    <text evidence="1">The sequence shown here is derived from an EMBL/GenBank/DDBJ whole genome shotgun (WGS) entry which is preliminary data.</text>
</comment>
<protein>
    <submittedName>
        <fullName evidence="1">PAC2 family protein</fullName>
    </submittedName>
</protein>
<dbReference type="SUPFAM" id="SSF159659">
    <property type="entry name" value="Cgl1923-like"/>
    <property type="match status" value="1"/>
</dbReference>
<reference evidence="1 2" key="1">
    <citation type="submission" date="2019-03" db="EMBL/GenBank/DDBJ databases">
        <title>Metabolic potential of uncultured bacteria and archaea associated with petroleum seepage in deep-sea sediments.</title>
        <authorList>
            <person name="Dong X."/>
            <person name="Hubert C."/>
        </authorList>
    </citation>
    <scope>NUCLEOTIDE SEQUENCE [LARGE SCALE GENOMIC DNA]</scope>
    <source>
        <strain evidence="1">E29_bin78</strain>
    </source>
</reference>
<dbReference type="InterPro" id="IPR038389">
    <property type="entry name" value="PSMG2_sf"/>
</dbReference>
<name>A0A523UTK0_UNCAE</name>
<dbReference type="EMBL" id="SOJK01000153">
    <property type="protein sequence ID" value="TET45846.1"/>
    <property type="molecule type" value="Genomic_DNA"/>
</dbReference>
<feature type="non-terminal residue" evidence="1">
    <location>
        <position position="260"/>
    </location>
</feature>
<dbReference type="Gene3D" id="3.40.50.10900">
    <property type="entry name" value="PAC-like subunit"/>
    <property type="match status" value="1"/>
</dbReference>
<dbReference type="InterPro" id="IPR019151">
    <property type="entry name" value="Proteasome_assmbl_chaperone_2"/>
</dbReference>
<dbReference type="Proteomes" id="UP000320679">
    <property type="component" value="Unassembled WGS sequence"/>
</dbReference>
<sequence length="260" mass="29958">MTEKDVLRFSKTPELQRPSLIVGWGKDAGKLGVKVIDFFNEKLGSEEFCQIKPTGFFSLGGVEVENDVVQFPESTFYSCGRKDLIIFKSSEPQYEWYKFLNSVLDVAEMFNTRILYTIGGTISLISHTSPRRIFTVFNQPGLKKMFQDFGLVDMDYAGESALSNHLLWAAKKRNIPGVSLWAEIPFYLAPVEDPKAWKKVLEFFNQKFSLDIDLEEISQKIKTQNEEIHKLRRRSPVIDKYFSQLEGGFTLNEKEQERLA</sequence>
<dbReference type="Pfam" id="PF09754">
    <property type="entry name" value="PAC2"/>
    <property type="match status" value="1"/>
</dbReference>
<dbReference type="AlphaFoldDB" id="A0A523UTK0"/>